<keyword evidence="3" id="KW-0433">Leucine-rich repeat</keyword>
<dbReference type="Gene3D" id="2.60.40.4070">
    <property type="match status" value="1"/>
</dbReference>
<dbReference type="PROSITE" id="PS51450">
    <property type="entry name" value="LRR"/>
    <property type="match status" value="1"/>
</dbReference>
<dbReference type="InterPro" id="IPR001611">
    <property type="entry name" value="Leu-rich_rpt"/>
</dbReference>
<dbReference type="InterPro" id="IPR051809">
    <property type="entry name" value="Plant_receptor-like_S/T_kinase"/>
</dbReference>
<keyword evidence="10" id="KW-0325">Glycoprotein</keyword>
<dbReference type="SMART" id="SM00369">
    <property type="entry name" value="LRR_TYP"/>
    <property type="match status" value="4"/>
</dbReference>
<keyword evidence="9" id="KW-0675">Receptor</keyword>
<keyword evidence="8" id="KW-0472">Membrane</keyword>
<dbReference type="InterPro" id="IPR025875">
    <property type="entry name" value="Leu-rich_rpt_4"/>
</dbReference>
<sequence>MKKTVLLIVPPLLLVGLAWGQDCTADDGTDGVELWGECYSIENTTSLNLESSGLTGEIPESIGNLTNLTDLRLQGNQLTGSIPPEIGNLMNLTQLWLSSNQLTGEIPSEIGNLTNLTRLYLSLNELTGSIPPEIGILTNLSKLYLGENQLTGSIPPEIGNLTNLTILKLHSNQFSSVSDSICNLTYLSWSLEDDWSVSNIYNNQLCPPYPSCIEDYVGGQDTTNCSSMSITDILPTHYNLSQPYPNPFNPTTTIQFSIPYTDMVSIIVYDINGKQITTLINDNLSVGYHSVSWNSKHSSGLYFIRMESGGYVESKKVMLLK</sequence>
<dbReference type="NCBIfam" id="TIGR04183">
    <property type="entry name" value="Por_Secre_tail"/>
    <property type="match status" value="1"/>
</dbReference>
<protein>
    <recommendedName>
        <fullName evidence="11">Secretion system C-terminal sorting domain-containing protein</fullName>
    </recommendedName>
</protein>
<dbReference type="InterPro" id="IPR032675">
    <property type="entry name" value="LRR_dom_sf"/>
</dbReference>
<dbReference type="PANTHER" id="PTHR27008:SF480">
    <property type="entry name" value="MDIS1-INTERACTING RECEPTOR LIKE KINASE 2-LIKE"/>
    <property type="match status" value="1"/>
</dbReference>
<evidence type="ECO:0000256" key="4">
    <source>
        <dbReference type="ARBA" id="ARBA00022692"/>
    </source>
</evidence>
<evidence type="ECO:0000256" key="1">
    <source>
        <dbReference type="ARBA" id="ARBA00004251"/>
    </source>
</evidence>
<dbReference type="Pfam" id="PF18962">
    <property type="entry name" value="Por_Secre_tail"/>
    <property type="match status" value="1"/>
</dbReference>
<evidence type="ECO:0000256" key="3">
    <source>
        <dbReference type="ARBA" id="ARBA00022614"/>
    </source>
</evidence>
<dbReference type="SUPFAM" id="SSF52058">
    <property type="entry name" value="L domain-like"/>
    <property type="match status" value="1"/>
</dbReference>
<reference evidence="12" key="1">
    <citation type="submission" date="2018-05" db="EMBL/GenBank/DDBJ databases">
        <authorList>
            <person name="Lanie J.A."/>
            <person name="Ng W.-L."/>
            <person name="Kazmierczak K.M."/>
            <person name="Andrzejewski T.M."/>
            <person name="Davidsen T.M."/>
            <person name="Wayne K.J."/>
            <person name="Tettelin H."/>
            <person name="Glass J.I."/>
            <person name="Rusch D."/>
            <person name="Podicherti R."/>
            <person name="Tsui H.-C.T."/>
            <person name="Winkler M.E."/>
        </authorList>
    </citation>
    <scope>NUCLEOTIDE SEQUENCE</scope>
</reference>
<proteinExistence type="predicted"/>
<comment type="subcellular location">
    <subcellularLocation>
        <location evidence="1">Cell membrane</location>
        <topology evidence="1">Single-pass type I membrane protein</topology>
    </subcellularLocation>
</comment>
<gene>
    <name evidence="12" type="ORF">METZ01_LOCUS267688</name>
</gene>
<dbReference type="Gene3D" id="3.80.10.10">
    <property type="entry name" value="Ribonuclease Inhibitor"/>
    <property type="match status" value="2"/>
</dbReference>
<accession>A0A382JQQ1</accession>
<dbReference type="FunFam" id="3.80.10.10:FF:000041">
    <property type="entry name" value="LRR receptor-like serine/threonine-protein kinase ERECTA"/>
    <property type="match status" value="1"/>
</dbReference>
<evidence type="ECO:0000259" key="11">
    <source>
        <dbReference type="Pfam" id="PF18962"/>
    </source>
</evidence>
<evidence type="ECO:0000256" key="8">
    <source>
        <dbReference type="ARBA" id="ARBA00023136"/>
    </source>
</evidence>
<dbReference type="FunFam" id="3.80.10.10:FF:000470">
    <property type="entry name" value="LRR receptor-like serine/threonine-protein kinase RPK2"/>
    <property type="match status" value="1"/>
</dbReference>
<keyword evidence="4" id="KW-0812">Transmembrane</keyword>
<dbReference type="InterPro" id="IPR003591">
    <property type="entry name" value="Leu-rich_rpt_typical-subtyp"/>
</dbReference>
<evidence type="ECO:0000256" key="9">
    <source>
        <dbReference type="ARBA" id="ARBA00023170"/>
    </source>
</evidence>
<dbReference type="GO" id="GO:0005886">
    <property type="term" value="C:plasma membrane"/>
    <property type="evidence" value="ECO:0007669"/>
    <property type="project" value="UniProtKB-SubCell"/>
</dbReference>
<keyword evidence="6" id="KW-0677">Repeat</keyword>
<keyword evidence="2" id="KW-1003">Cell membrane</keyword>
<keyword evidence="7" id="KW-1133">Transmembrane helix</keyword>
<dbReference type="Pfam" id="PF00560">
    <property type="entry name" value="LRR_1"/>
    <property type="match status" value="2"/>
</dbReference>
<dbReference type="Pfam" id="PF12799">
    <property type="entry name" value="LRR_4"/>
    <property type="match status" value="2"/>
</dbReference>
<evidence type="ECO:0000256" key="5">
    <source>
        <dbReference type="ARBA" id="ARBA00022729"/>
    </source>
</evidence>
<evidence type="ECO:0000256" key="2">
    <source>
        <dbReference type="ARBA" id="ARBA00022475"/>
    </source>
</evidence>
<dbReference type="EMBL" id="UINC01076047">
    <property type="protein sequence ID" value="SVC14834.1"/>
    <property type="molecule type" value="Genomic_DNA"/>
</dbReference>
<organism evidence="12">
    <name type="scientific">marine metagenome</name>
    <dbReference type="NCBI Taxonomy" id="408172"/>
    <lineage>
        <taxon>unclassified sequences</taxon>
        <taxon>metagenomes</taxon>
        <taxon>ecological metagenomes</taxon>
    </lineage>
</organism>
<keyword evidence="5" id="KW-0732">Signal</keyword>
<evidence type="ECO:0000256" key="6">
    <source>
        <dbReference type="ARBA" id="ARBA00022737"/>
    </source>
</evidence>
<name>A0A382JQQ1_9ZZZZ</name>
<evidence type="ECO:0000313" key="12">
    <source>
        <dbReference type="EMBL" id="SVC14834.1"/>
    </source>
</evidence>
<feature type="domain" description="Secretion system C-terminal sorting" evidence="11">
    <location>
        <begin position="244"/>
        <end position="318"/>
    </location>
</feature>
<dbReference type="AlphaFoldDB" id="A0A382JQQ1"/>
<evidence type="ECO:0000256" key="7">
    <source>
        <dbReference type="ARBA" id="ARBA00022989"/>
    </source>
</evidence>
<dbReference type="InterPro" id="IPR026444">
    <property type="entry name" value="Secre_tail"/>
</dbReference>
<dbReference type="PANTHER" id="PTHR27008">
    <property type="entry name" value="OS04G0122200 PROTEIN"/>
    <property type="match status" value="1"/>
</dbReference>
<evidence type="ECO:0000256" key="10">
    <source>
        <dbReference type="ARBA" id="ARBA00023180"/>
    </source>
</evidence>